<dbReference type="PANTHER" id="PTHR45614:SF271">
    <property type="entry name" value="MYB DNA BINDING PROTEIN_ TRANSCRIPTION FACTOR-LIKE PROTEIN"/>
    <property type="match status" value="1"/>
</dbReference>
<evidence type="ECO:0000259" key="1">
    <source>
        <dbReference type="PROSITE" id="PS50090"/>
    </source>
</evidence>
<dbReference type="SMART" id="SM00717">
    <property type="entry name" value="SANT"/>
    <property type="match status" value="2"/>
</dbReference>
<dbReference type="Proteomes" id="UP000692954">
    <property type="component" value="Unassembled WGS sequence"/>
</dbReference>
<dbReference type="GO" id="GO:0005634">
    <property type="term" value="C:nucleus"/>
    <property type="evidence" value="ECO:0007669"/>
    <property type="project" value="TreeGrafter"/>
</dbReference>
<dbReference type="Pfam" id="PF13921">
    <property type="entry name" value="Myb_DNA-bind_6"/>
    <property type="match status" value="1"/>
</dbReference>
<dbReference type="GO" id="GO:0000978">
    <property type="term" value="F:RNA polymerase II cis-regulatory region sequence-specific DNA binding"/>
    <property type="evidence" value="ECO:0007669"/>
    <property type="project" value="TreeGrafter"/>
</dbReference>
<dbReference type="InterPro" id="IPR017930">
    <property type="entry name" value="Myb_dom"/>
</dbReference>
<dbReference type="PROSITE" id="PS50090">
    <property type="entry name" value="MYB_LIKE"/>
    <property type="match status" value="3"/>
</dbReference>
<dbReference type="InterPro" id="IPR001005">
    <property type="entry name" value="SANT/Myb"/>
</dbReference>
<feature type="domain" description="Myb-like" evidence="1">
    <location>
        <begin position="114"/>
        <end position="171"/>
    </location>
</feature>
<feature type="domain" description="Myb-like" evidence="1">
    <location>
        <begin position="172"/>
        <end position="224"/>
    </location>
</feature>
<sequence>MQKKTPLDRQQVLEMFQQIDHEFAQSLLKNHQFSFSPFPTVEEINSILNSVERAQNSKRGMWTACQDKFLNVLVLGTCLKSKQIPIELSSYQWEQVSRMFRYHNWKACRNRWFEECHQKVGWTPSEDQALIQLQQLYPNKWCEIAIQMMRICKTTYIRQGKQCRDRWVNKLDPNIVNLPWTKEEELKLFQEITKRGKRWAEISLKVFQQKRTENTIKNRYYNLLKQEENKIKLGRVTKDEKNKILVNSIIQQLEKQVKCKFPIKNEETKEQQLQQQIQEYNLQIFNSNYIQEPSQLVCLLKRKIVKLNDL</sequence>
<gene>
    <name evidence="3" type="ORF">PSON_ATCC_30995.1.T0420134</name>
</gene>
<dbReference type="GO" id="GO:0000981">
    <property type="term" value="F:DNA-binding transcription factor activity, RNA polymerase II-specific"/>
    <property type="evidence" value="ECO:0007669"/>
    <property type="project" value="TreeGrafter"/>
</dbReference>
<dbReference type="EMBL" id="CAJJDN010000042">
    <property type="protein sequence ID" value="CAD8081619.1"/>
    <property type="molecule type" value="Genomic_DNA"/>
</dbReference>
<dbReference type="PROSITE" id="PS51294">
    <property type="entry name" value="HTH_MYB"/>
    <property type="match status" value="2"/>
</dbReference>
<feature type="domain" description="HTH myb-type" evidence="2">
    <location>
        <begin position="117"/>
        <end position="167"/>
    </location>
</feature>
<dbReference type="InterPro" id="IPR050560">
    <property type="entry name" value="MYB_TF"/>
</dbReference>
<comment type="caution">
    <text evidence="3">The sequence shown here is derived from an EMBL/GenBank/DDBJ whole genome shotgun (WGS) entry which is preliminary data.</text>
</comment>
<evidence type="ECO:0000313" key="3">
    <source>
        <dbReference type="EMBL" id="CAD8081619.1"/>
    </source>
</evidence>
<dbReference type="PANTHER" id="PTHR45614">
    <property type="entry name" value="MYB PROTEIN-RELATED"/>
    <property type="match status" value="1"/>
</dbReference>
<accession>A0A8S1MPZ0</accession>
<dbReference type="OrthoDB" id="2143914at2759"/>
<feature type="domain" description="Myb-like" evidence="1">
    <location>
        <begin position="54"/>
        <end position="112"/>
    </location>
</feature>
<feature type="domain" description="HTH myb-type" evidence="2">
    <location>
        <begin position="172"/>
        <end position="228"/>
    </location>
</feature>
<evidence type="ECO:0000259" key="2">
    <source>
        <dbReference type="PROSITE" id="PS51294"/>
    </source>
</evidence>
<reference evidence="3" key="1">
    <citation type="submission" date="2021-01" db="EMBL/GenBank/DDBJ databases">
        <authorList>
            <consortium name="Genoscope - CEA"/>
            <person name="William W."/>
        </authorList>
    </citation>
    <scope>NUCLEOTIDE SEQUENCE</scope>
</reference>
<dbReference type="AlphaFoldDB" id="A0A8S1MPZ0"/>
<protein>
    <submittedName>
        <fullName evidence="3">Uncharacterized protein</fullName>
    </submittedName>
</protein>
<dbReference type="CDD" id="cd00167">
    <property type="entry name" value="SANT"/>
    <property type="match status" value="2"/>
</dbReference>
<proteinExistence type="predicted"/>
<keyword evidence="4" id="KW-1185">Reference proteome</keyword>
<evidence type="ECO:0000313" key="4">
    <source>
        <dbReference type="Proteomes" id="UP000692954"/>
    </source>
</evidence>
<organism evidence="3 4">
    <name type="scientific">Paramecium sonneborni</name>
    <dbReference type="NCBI Taxonomy" id="65129"/>
    <lineage>
        <taxon>Eukaryota</taxon>
        <taxon>Sar</taxon>
        <taxon>Alveolata</taxon>
        <taxon>Ciliophora</taxon>
        <taxon>Intramacronucleata</taxon>
        <taxon>Oligohymenophorea</taxon>
        <taxon>Peniculida</taxon>
        <taxon>Parameciidae</taxon>
        <taxon>Paramecium</taxon>
    </lineage>
</organism>
<name>A0A8S1MPZ0_9CILI</name>